<evidence type="ECO:0000313" key="3">
    <source>
        <dbReference type="EMBL" id="CUH64513.1"/>
    </source>
</evidence>
<keyword evidence="4" id="KW-1185">Reference proteome</keyword>
<dbReference type="OrthoDB" id="8454209at2"/>
<evidence type="ECO:0000259" key="2">
    <source>
        <dbReference type="Pfam" id="PF07331"/>
    </source>
</evidence>
<gene>
    <name evidence="3" type="ORF">TG4357_01328</name>
</gene>
<feature type="transmembrane region" description="Helical" evidence="1">
    <location>
        <begin position="132"/>
        <end position="152"/>
    </location>
</feature>
<sequence length="177" mass="19868">MADEIDTQIRTRSAGQLGFVVAALLLSLLLLINLPGQTLWLENSKSFAAQPRFWPAVAIVVMVICFALHLLRMRRRGFSKLDRAELRRWVEPLEYALWFMVYVVAVPWLGFLPMSLVLACALTWRLGYQSKTYLGLAALFAVVTVILFKGLLGVKIPGAALYEILPGGLRNFAILYL</sequence>
<keyword evidence="1" id="KW-1133">Transmembrane helix</keyword>
<feature type="transmembrane region" description="Helical" evidence="1">
    <location>
        <begin position="53"/>
        <end position="71"/>
    </location>
</feature>
<protein>
    <submittedName>
        <fullName evidence="3">Tripartite tricarboxylate transporter TctB family protein</fullName>
    </submittedName>
</protein>
<feature type="transmembrane region" description="Helical" evidence="1">
    <location>
        <begin position="92"/>
        <end position="112"/>
    </location>
</feature>
<organism evidence="3 4">
    <name type="scientific">Thalassovita gelatinovora</name>
    <name type="common">Thalassobius gelatinovorus</name>
    <dbReference type="NCBI Taxonomy" id="53501"/>
    <lineage>
        <taxon>Bacteria</taxon>
        <taxon>Pseudomonadati</taxon>
        <taxon>Pseudomonadota</taxon>
        <taxon>Alphaproteobacteria</taxon>
        <taxon>Rhodobacterales</taxon>
        <taxon>Roseobacteraceae</taxon>
        <taxon>Thalassovita</taxon>
    </lineage>
</organism>
<dbReference type="STRING" id="53501.SAMN04488043_102349"/>
<dbReference type="EMBL" id="CYSA01000015">
    <property type="protein sequence ID" value="CUH64513.1"/>
    <property type="molecule type" value="Genomic_DNA"/>
</dbReference>
<feature type="domain" description="DUF1468" evidence="2">
    <location>
        <begin position="21"/>
        <end position="157"/>
    </location>
</feature>
<keyword evidence="1" id="KW-0812">Transmembrane</keyword>
<name>A0A0P1F8V7_THAGE</name>
<dbReference type="Proteomes" id="UP000051587">
    <property type="component" value="Unassembled WGS sequence"/>
</dbReference>
<feature type="transmembrane region" description="Helical" evidence="1">
    <location>
        <begin position="14"/>
        <end position="33"/>
    </location>
</feature>
<evidence type="ECO:0000256" key="1">
    <source>
        <dbReference type="SAM" id="Phobius"/>
    </source>
</evidence>
<proteinExistence type="predicted"/>
<dbReference type="Pfam" id="PF07331">
    <property type="entry name" value="TctB"/>
    <property type="match status" value="1"/>
</dbReference>
<keyword evidence="1" id="KW-0472">Membrane</keyword>
<dbReference type="RefSeq" id="WP_058262072.1">
    <property type="nucleotide sequence ID" value="NZ_CP051181.1"/>
</dbReference>
<evidence type="ECO:0000313" key="4">
    <source>
        <dbReference type="Proteomes" id="UP000051587"/>
    </source>
</evidence>
<dbReference type="InterPro" id="IPR009936">
    <property type="entry name" value="DUF1468"/>
</dbReference>
<accession>A0A0P1F8V7</accession>
<reference evidence="3 4" key="1">
    <citation type="submission" date="2015-09" db="EMBL/GenBank/DDBJ databases">
        <authorList>
            <consortium name="Swine Surveillance"/>
        </authorList>
    </citation>
    <scope>NUCLEOTIDE SEQUENCE [LARGE SCALE GENOMIC DNA]</scope>
    <source>
        <strain evidence="3 4">CECT 4357</strain>
    </source>
</reference>
<dbReference type="AlphaFoldDB" id="A0A0P1F8V7"/>